<dbReference type="OrthoDB" id="9807403at2"/>
<dbReference type="InterPro" id="IPR012795">
    <property type="entry name" value="tRNA_Ile_lys_synt_N"/>
</dbReference>
<comment type="domain">
    <text evidence="8">The N-terminal region contains the highly conserved SGGXDS motif, predicted to be a P-loop motif involved in ATP binding.</text>
</comment>
<dbReference type="InterPro" id="IPR014729">
    <property type="entry name" value="Rossmann-like_a/b/a_fold"/>
</dbReference>
<comment type="function">
    <text evidence="8">Ligates lysine onto the cytidine present at position 34 of the AUA codon-specific tRNA(Ile) that contains the anticodon CAU, in an ATP-dependent manner. Cytidine is converted to lysidine, thus changing the amino acid specificity of the tRNA from methionine to isoleucine.</text>
</comment>
<dbReference type="EC" id="6.3.4.19" evidence="8"/>
<dbReference type="PANTHER" id="PTHR43033">
    <property type="entry name" value="TRNA(ILE)-LYSIDINE SYNTHASE-RELATED"/>
    <property type="match status" value="1"/>
</dbReference>
<evidence type="ECO:0000256" key="5">
    <source>
        <dbReference type="ARBA" id="ARBA00022741"/>
    </source>
</evidence>
<proteinExistence type="inferred from homology"/>
<dbReference type="SUPFAM" id="SSF52402">
    <property type="entry name" value="Adenine nucleotide alpha hydrolases-like"/>
    <property type="match status" value="1"/>
</dbReference>
<dbReference type="Gene3D" id="3.30.465.60">
    <property type="match status" value="1"/>
</dbReference>
<dbReference type="Pfam" id="PF09179">
    <property type="entry name" value="TilS"/>
    <property type="match status" value="1"/>
</dbReference>
<dbReference type="PANTHER" id="PTHR43033:SF1">
    <property type="entry name" value="TRNA(ILE)-LYSIDINE SYNTHASE-RELATED"/>
    <property type="match status" value="1"/>
</dbReference>
<organism evidence="10 11">
    <name type="scientific">Salibacterium salarium</name>
    <dbReference type="NCBI Taxonomy" id="284579"/>
    <lineage>
        <taxon>Bacteria</taxon>
        <taxon>Bacillati</taxon>
        <taxon>Bacillota</taxon>
        <taxon>Bacilli</taxon>
        <taxon>Bacillales</taxon>
        <taxon>Bacillaceae</taxon>
    </lineage>
</organism>
<keyword evidence="11" id="KW-1185">Reference proteome</keyword>
<evidence type="ECO:0000256" key="1">
    <source>
        <dbReference type="ARBA" id="ARBA00004496"/>
    </source>
</evidence>
<comment type="subcellular location">
    <subcellularLocation>
        <location evidence="1 8">Cytoplasm</location>
    </subcellularLocation>
</comment>
<reference evidence="10 11" key="1">
    <citation type="submission" date="2018-10" db="EMBL/GenBank/DDBJ databases">
        <title>Draft genome sequence of Bacillus salarius IM0101, isolated from a hypersaline soil in Inner Mongolia, China.</title>
        <authorList>
            <person name="Yamprayoonswat W."/>
            <person name="Boonvisut S."/>
            <person name="Jumpathong W."/>
            <person name="Sittihan S."/>
            <person name="Ruangsuj P."/>
            <person name="Wanthongcharoen S."/>
            <person name="Thongpramul N."/>
            <person name="Pimmason S."/>
            <person name="Yu B."/>
            <person name="Yasawong M."/>
        </authorList>
    </citation>
    <scope>NUCLEOTIDE SEQUENCE [LARGE SCALE GENOMIC DNA]</scope>
    <source>
        <strain evidence="10 11">IM0101</strain>
    </source>
</reference>
<evidence type="ECO:0000256" key="3">
    <source>
        <dbReference type="ARBA" id="ARBA00022598"/>
    </source>
</evidence>
<comment type="catalytic activity">
    <reaction evidence="7 8">
        <text>cytidine(34) in tRNA(Ile2) + L-lysine + ATP = lysidine(34) in tRNA(Ile2) + AMP + diphosphate + H(+)</text>
        <dbReference type="Rhea" id="RHEA:43744"/>
        <dbReference type="Rhea" id="RHEA-COMP:10625"/>
        <dbReference type="Rhea" id="RHEA-COMP:10670"/>
        <dbReference type="ChEBI" id="CHEBI:15378"/>
        <dbReference type="ChEBI" id="CHEBI:30616"/>
        <dbReference type="ChEBI" id="CHEBI:32551"/>
        <dbReference type="ChEBI" id="CHEBI:33019"/>
        <dbReference type="ChEBI" id="CHEBI:82748"/>
        <dbReference type="ChEBI" id="CHEBI:83665"/>
        <dbReference type="ChEBI" id="CHEBI:456215"/>
        <dbReference type="EC" id="6.3.4.19"/>
    </reaction>
</comment>
<dbReference type="InterPro" id="IPR011063">
    <property type="entry name" value="TilS/TtcA_N"/>
</dbReference>
<dbReference type="HAMAP" id="MF_01161">
    <property type="entry name" value="tRNA_Ile_lys_synt"/>
    <property type="match status" value="1"/>
</dbReference>
<dbReference type="GO" id="GO:0005737">
    <property type="term" value="C:cytoplasm"/>
    <property type="evidence" value="ECO:0007669"/>
    <property type="project" value="UniProtKB-SubCell"/>
</dbReference>
<dbReference type="Gene3D" id="3.40.50.620">
    <property type="entry name" value="HUPs"/>
    <property type="match status" value="1"/>
</dbReference>
<sequence>MRQTVEQWINDRDLIRKGDRVLVAVSGGPDSMALLHLLKEWEQEWCLQIMAAHVNHGLRTDTALEDEKFVQTWCDQKEIPFFSTYVSVGKEIVENGGNVQEQARLLRYEYLADLMREQNINVLATGHHADDQIETILMKQTSGRAILGDPAMRVIRGFADGVLIRPFLGVTKENILGYCRKHNISFQMDESNLSDKYTRNRFRHYMLPLLKEEETRVHQHFQDYADWMIEEREYIQAQAEKEWTKRIVSQDEHSVTISIKGMETLPLPLQRRGIHLILRYLCMTHVPELSVVHINQFLYLLHQKHPSYSLDWPGNVTVTRSYETVTFAVSNKGRETKMLDPVKLHLPGQTVFGDTTFSAQYLQAENQCGGEKHSFICDMEDVTFPLIIRSRLPGDKIQPAGMKGSKKVNRIFIEEKIPRAQRINWPMVVDAVGKVLWVPLLKKSIWSRQGQRTSDAILISVKDGDDSVNKNNV</sequence>
<evidence type="ECO:0000256" key="8">
    <source>
        <dbReference type="HAMAP-Rule" id="MF_01161"/>
    </source>
</evidence>
<comment type="similarity">
    <text evidence="8">Belongs to the tRNA(Ile)-lysidine synthase family.</text>
</comment>
<comment type="caution">
    <text evidence="10">The sequence shown here is derived from an EMBL/GenBank/DDBJ whole genome shotgun (WGS) entry which is preliminary data.</text>
</comment>
<accession>A0A3R9WLI1</accession>
<feature type="domain" description="Lysidine-tRNA(Ile) synthetase C-terminal" evidence="9">
    <location>
        <begin position="386"/>
        <end position="459"/>
    </location>
</feature>
<dbReference type="NCBIfam" id="TIGR02433">
    <property type="entry name" value="lysidine_TilS_C"/>
    <property type="match status" value="1"/>
</dbReference>
<dbReference type="GO" id="GO:0032267">
    <property type="term" value="F:tRNA(Ile)-lysidine synthase activity"/>
    <property type="evidence" value="ECO:0007669"/>
    <property type="project" value="UniProtKB-EC"/>
</dbReference>
<dbReference type="InterPro" id="IPR015262">
    <property type="entry name" value="tRNA_Ile_lys_synt_subst-bd"/>
</dbReference>
<dbReference type="CDD" id="cd01992">
    <property type="entry name" value="TilS_N"/>
    <property type="match status" value="1"/>
</dbReference>
<dbReference type="Pfam" id="PF01171">
    <property type="entry name" value="ATP_bind_3"/>
    <property type="match status" value="1"/>
</dbReference>
<dbReference type="NCBIfam" id="TIGR02432">
    <property type="entry name" value="lysidine_TilS_N"/>
    <property type="match status" value="1"/>
</dbReference>
<dbReference type="Proteomes" id="UP000275076">
    <property type="component" value="Unassembled WGS sequence"/>
</dbReference>
<feature type="binding site" evidence="8">
    <location>
        <begin position="26"/>
        <end position="31"/>
    </location>
    <ligand>
        <name>ATP</name>
        <dbReference type="ChEBI" id="CHEBI:30616"/>
    </ligand>
</feature>
<evidence type="ECO:0000313" key="10">
    <source>
        <dbReference type="EMBL" id="RSL28958.1"/>
    </source>
</evidence>
<keyword evidence="6 8" id="KW-0067">ATP-binding</keyword>
<keyword evidence="3 8" id="KW-0436">Ligase</keyword>
<gene>
    <name evidence="8 10" type="primary">tilS</name>
    <name evidence="10" type="ORF">D7Z54_33750</name>
</gene>
<dbReference type="InterPro" id="IPR012094">
    <property type="entry name" value="tRNA_Ile_lys_synt"/>
</dbReference>
<evidence type="ECO:0000256" key="2">
    <source>
        <dbReference type="ARBA" id="ARBA00022490"/>
    </source>
</evidence>
<keyword evidence="2 8" id="KW-0963">Cytoplasm</keyword>
<protein>
    <recommendedName>
        <fullName evidence="8">tRNA(Ile)-lysidine synthase</fullName>
        <ecNumber evidence="8">6.3.4.19</ecNumber>
    </recommendedName>
    <alternativeName>
        <fullName evidence="8">tRNA(Ile)-2-lysyl-cytidine synthase</fullName>
    </alternativeName>
    <alternativeName>
        <fullName evidence="8">tRNA(Ile)-lysidine synthetase</fullName>
    </alternativeName>
</protein>
<evidence type="ECO:0000313" key="11">
    <source>
        <dbReference type="Proteomes" id="UP000275076"/>
    </source>
</evidence>
<dbReference type="EMBL" id="RBVX01000112">
    <property type="protein sequence ID" value="RSL28958.1"/>
    <property type="molecule type" value="Genomic_DNA"/>
</dbReference>
<dbReference type="SMART" id="SM00977">
    <property type="entry name" value="TilS_C"/>
    <property type="match status" value="1"/>
</dbReference>
<dbReference type="AlphaFoldDB" id="A0A3R9WLI1"/>
<dbReference type="GO" id="GO:0005524">
    <property type="term" value="F:ATP binding"/>
    <property type="evidence" value="ECO:0007669"/>
    <property type="project" value="UniProtKB-UniRule"/>
</dbReference>
<evidence type="ECO:0000256" key="6">
    <source>
        <dbReference type="ARBA" id="ARBA00022840"/>
    </source>
</evidence>
<evidence type="ECO:0000259" key="9">
    <source>
        <dbReference type="SMART" id="SM00977"/>
    </source>
</evidence>
<dbReference type="RefSeq" id="WP_125563414.1">
    <property type="nucleotide sequence ID" value="NZ_RBVX01000112.1"/>
</dbReference>
<dbReference type="InterPro" id="IPR012796">
    <property type="entry name" value="Lysidine-tRNA-synth_C"/>
</dbReference>
<evidence type="ECO:0000256" key="7">
    <source>
        <dbReference type="ARBA" id="ARBA00048539"/>
    </source>
</evidence>
<dbReference type="Pfam" id="PF11734">
    <property type="entry name" value="TilS_C"/>
    <property type="match status" value="1"/>
</dbReference>
<keyword evidence="5 8" id="KW-0547">Nucleotide-binding</keyword>
<keyword evidence="4 8" id="KW-0819">tRNA processing</keyword>
<evidence type="ECO:0000256" key="4">
    <source>
        <dbReference type="ARBA" id="ARBA00022694"/>
    </source>
</evidence>
<name>A0A3R9WLI1_9BACI</name>
<dbReference type="SUPFAM" id="SSF82829">
    <property type="entry name" value="MesJ substrate recognition domain-like"/>
    <property type="match status" value="1"/>
</dbReference>
<dbReference type="GO" id="GO:0006400">
    <property type="term" value="P:tRNA modification"/>
    <property type="evidence" value="ECO:0007669"/>
    <property type="project" value="UniProtKB-UniRule"/>
</dbReference>
<dbReference type="SUPFAM" id="SSF56037">
    <property type="entry name" value="PheT/TilS domain"/>
    <property type="match status" value="1"/>
</dbReference>